<dbReference type="Proteomes" id="UP000677054">
    <property type="component" value="Unassembled WGS sequence"/>
</dbReference>
<dbReference type="GO" id="GO:0051028">
    <property type="term" value="P:mRNA transport"/>
    <property type="evidence" value="ECO:0007669"/>
    <property type="project" value="TreeGrafter"/>
</dbReference>
<evidence type="ECO:0000313" key="5">
    <source>
        <dbReference type="EMBL" id="CAD7246211.1"/>
    </source>
</evidence>
<dbReference type="FunFam" id="1.10.8.1120:FF:000001">
    <property type="entry name" value="Histone RNA hairpin-binding protein-like"/>
    <property type="match status" value="1"/>
</dbReference>
<dbReference type="GO" id="GO:0006398">
    <property type="term" value="P:mRNA 3'-end processing by stem-loop binding and cleavage"/>
    <property type="evidence" value="ECO:0007669"/>
    <property type="project" value="TreeGrafter"/>
</dbReference>
<feature type="compositionally biased region" description="Low complexity" evidence="3">
    <location>
        <begin position="194"/>
        <end position="205"/>
    </location>
</feature>
<dbReference type="PANTHER" id="PTHR17408">
    <property type="entry name" value="HISTONE RNA HAIRPIN-BINDING PROTEIN"/>
    <property type="match status" value="1"/>
</dbReference>
<dbReference type="GO" id="GO:0003729">
    <property type="term" value="F:mRNA binding"/>
    <property type="evidence" value="ECO:0007669"/>
    <property type="project" value="InterPro"/>
</dbReference>
<proteinExistence type="inferred from homology"/>
<accession>A0A7R8X8V3</accession>
<dbReference type="OrthoDB" id="265795at2759"/>
<feature type="region of interest" description="Disordered" evidence="3">
    <location>
        <begin position="51"/>
        <end position="136"/>
    </location>
</feature>
<dbReference type="GO" id="GO:0005737">
    <property type="term" value="C:cytoplasm"/>
    <property type="evidence" value="ECO:0007669"/>
    <property type="project" value="TreeGrafter"/>
</dbReference>
<feature type="region of interest" description="Disordered" evidence="3">
    <location>
        <begin position="1"/>
        <end position="36"/>
    </location>
</feature>
<feature type="compositionally biased region" description="Basic and acidic residues" evidence="3">
    <location>
        <begin position="67"/>
        <end position="81"/>
    </location>
</feature>
<keyword evidence="6" id="KW-1185">Reference proteome</keyword>
<dbReference type="InterPro" id="IPR026502">
    <property type="entry name" value="SLBP1/SLBP2"/>
</dbReference>
<feature type="compositionally biased region" description="Basic residues" evidence="3">
    <location>
        <begin position="84"/>
        <end position="96"/>
    </location>
</feature>
<feature type="compositionally biased region" description="Basic and acidic residues" evidence="3">
    <location>
        <begin position="206"/>
        <end position="215"/>
    </location>
</feature>
<feature type="compositionally biased region" description="Polar residues" evidence="3">
    <location>
        <begin position="120"/>
        <end position="129"/>
    </location>
</feature>
<dbReference type="PANTHER" id="PTHR17408:SF0">
    <property type="entry name" value="HISTONE RNA HAIRPIN-BINDING PROTEIN"/>
    <property type="match status" value="1"/>
</dbReference>
<dbReference type="GO" id="GO:0071207">
    <property type="term" value="F:histone pre-mRNA stem-loop binding"/>
    <property type="evidence" value="ECO:0007669"/>
    <property type="project" value="TreeGrafter"/>
</dbReference>
<gene>
    <name evidence="5" type="ORF">DSTB1V02_LOCUS6068</name>
</gene>
<feature type="region of interest" description="Disordered" evidence="3">
    <location>
        <begin position="153"/>
        <end position="275"/>
    </location>
</feature>
<organism evidence="5">
    <name type="scientific">Darwinula stevensoni</name>
    <dbReference type="NCBI Taxonomy" id="69355"/>
    <lineage>
        <taxon>Eukaryota</taxon>
        <taxon>Metazoa</taxon>
        <taxon>Ecdysozoa</taxon>
        <taxon>Arthropoda</taxon>
        <taxon>Crustacea</taxon>
        <taxon>Oligostraca</taxon>
        <taxon>Ostracoda</taxon>
        <taxon>Podocopa</taxon>
        <taxon>Podocopida</taxon>
        <taxon>Darwinulocopina</taxon>
        <taxon>Darwinuloidea</taxon>
        <taxon>Darwinulidae</taxon>
        <taxon>Darwinula</taxon>
    </lineage>
</organism>
<keyword evidence="2" id="KW-0694">RNA-binding</keyword>
<dbReference type="InterPro" id="IPR029344">
    <property type="entry name" value="SLBP_RNA_bind"/>
</dbReference>
<name>A0A7R8X8V3_9CRUS</name>
<evidence type="ECO:0000256" key="3">
    <source>
        <dbReference type="SAM" id="MobiDB-lite"/>
    </source>
</evidence>
<dbReference type="GO" id="GO:0007076">
    <property type="term" value="P:mitotic chromosome condensation"/>
    <property type="evidence" value="ECO:0007669"/>
    <property type="project" value="UniProtKB-ARBA"/>
</dbReference>
<sequence length="382" mass="43327">MSKQRPSWADMVEEEELETSQFSSTSSSAHVKEEVDVSENRAVFIPSKVVCKKEHADDKDDSDNELDVTKEQKSVDVEKVPARSSHHRKVPTKRNRAGGVLNSVEEEQDMKKLRIEGLDNGSSSYQDADSPQEGINLRTNDIKVDIDNIHFHKKKALGSSSDMKCDGSKAGNDTSQSQSHSFSGITMASEREPSLSSSFDSLSPRHQGESDHEVIWNEGEEEPPNSFEIKKEARDSSNASQRQRERQNSASGSSSTSGVSCMLGGTSASEGSEVDYEKKLQLIRKMYTKIPNKKDRETDSDVLQRRQKQINYGKNTLGYSRYRKLVPMEERGPEHPWTPNKYRKYSRRSWDQQVRLWRQALHMWDPEAREDSPVDDPNDSVI</sequence>
<dbReference type="GO" id="GO:0071204">
    <property type="term" value="C:histone pre-mRNA 3'end processing complex"/>
    <property type="evidence" value="ECO:0007669"/>
    <property type="project" value="TreeGrafter"/>
</dbReference>
<feature type="compositionally biased region" description="Polar residues" evidence="3">
    <location>
        <begin position="171"/>
        <end position="186"/>
    </location>
</feature>
<dbReference type="Gene3D" id="1.10.8.1120">
    <property type="entry name" value="Histone RNA hairpin-binding protein RNA-binding domain"/>
    <property type="match status" value="1"/>
</dbReference>
<dbReference type="InterPro" id="IPR038294">
    <property type="entry name" value="SLBP_RNA_bind_sf"/>
</dbReference>
<dbReference type="EMBL" id="LR900588">
    <property type="protein sequence ID" value="CAD7246211.1"/>
    <property type="molecule type" value="Genomic_DNA"/>
</dbReference>
<evidence type="ECO:0000256" key="1">
    <source>
        <dbReference type="ARBA" id="ARBA00006151"/>
    </source>
</evidence>
<feature type="compositionally biased region" description="Low complexity" evidence="3">
    <location>
        <begin position="19"/>
        <end position="28"/>
    </location>
</feature>
<feature type="domain" description="Histone RNA hairpin-binding protein RNA-binding" evidence="4">
    <location>
        <begin position="299"/>
        <end position="366"/>
    </location>
</feature>
<evidence type="ECO:0000259" key="4">
    <source>
        <dbReference type="Pfam" id="PF15247"/>
    </source>
</evidence>
<dbReference type="Pfam" id="PF15247">
    <property type="entry name" value="SLBP_RNA_bind"/>
    <property type="match status" value="1"/>
</dbReference>
<feature type="compositionally biased region" description="Low complexity" evidence="3">
    <location>
        <begin position="249"/>
        <end position="260"/>
    </location>
</feature>
<comment type="similarity">
    <text evidence="1">Belongs to the SLBP family.</text>
</comment>
<evidence type="ECO:0000256" key="2">
    <source>
        <dbReference type="ARBA" id="ARBA00022884"/>
    </source>
</evidence>
<reference evidence="5" key="1">
    <citation type="submission" date="2020-11" db="EMBL/GenBank/DDBJ databases">
        <authorList>
            <person name="Tran Van P."/>
        </authorList>
    </citation>
    <scope>NUCLEOTIDE SEQUENCE</scope>
</reference>
<evidence type="ECO:0000313" key="6">
    <source>
        <dbReference type="Proteomes" id="UP000677054"/>
    </source>
</evidence>
<dbReference type="AlphaFoldDB" id="A0A7R8X8V3"/>
<protein>
    <recommendedName>
        <fullName evidence="4">Histone RNA hairpin-binding protein RNA-binding domain-containing protein</fullName>
    </recommendedName>
</protein>
<dbReference type="EMBL" id="CAJPEV010001071">
    <property type="protein sequence ID" value="CAG0890524.1"/>
    <property type="molecule type" value="Genomic_DNA"/>
</dbReference>